<dbReference type="GO" id="GO:0008479">
    <property type="term" value="F:tRNA-guanosine(34) queuine transglycosylase activity"/>
    <property type="evidence" value="ECO:0007669"/>
    <property type="project" value="UniProtKB-UniRule"/>
</dbReference>
<dbReference type="SUPFAM" id="SSF51713">
    <property type="entry name" value="tRNA-guanine transglycosylase"/>
    <property type="match status" value="1"/>
</dbReference>
<evidence type="ECO:0000256" key="2">
    <source>
        <dbReference type="ARBA" id="ARBA00022676"/>
    </source>
</evidence>
<dbReference type="OrthoDB" id="9805417at2"/>
<feature type="active site" description="Proton acceptor" evidence="7">
    <location>
        <position position="98"/>
    </location>
</feature>
<comment type="pathway">
    <text evidence="1 7">tRNA modification; tRNA-queuosine biosynthesis.</text>
</comment>
<feature type="region of interest" description="RNA binding; important for wobble base 34 recognition" evidence="7">
    <location>
        <begin position="277"/>
        <end position="281"/>
    </location>
</feature>
<comment type="catalytic activity">
    <reaction evidence="6 7">
        <text>7-aminomethyl-7-carbaguanine + guanosine(34) in tRNA = 7-aminomethyl-7-carbaguanosine(34) in tRNA + guanine</text>
        <dbReference type="Rhea" id="RHEA:24104"/>
        <dbReference type="Rhea" id="RHEA-COMP:10341"/>
        <dbReference type="Rhea" id="RHEA-COMP:10342"/>
        <dbReference type="ChEBI" id="CHEBI:16235"/>
        <dbReference type="ChEBI" id="CHEBI:58703"/>
        <dbReference type="ChEBI" id="CHEBI:74269"/>
        <dbReference type="ChEBI" id="CHEBI:82833"/>
        <dbReference type="EC" id="2.4.2.29"/>
    </reaction>
</comment>
<comment type="cofactor">
    <cofactor evidence="7">
        <name>Zn(2+)</name>
        <dbReference type="ChEBI" id="CHEBI:29105"/>
    </cofactor>
    <text evidence="7">Binds 1 zinc ion per subunit.</text>
</comment>
<feature type="binding site" evidence="7">
    <location>
        <position position="315"/>
    </location>
    <ligand>
        <name>Zn(2+)</name>
        <dbReference type="ChEBI" id="CHEBI:29105"/>
    </ligand>
</feature>
<accession>A0A1X0Y8U8</accession>
<feature type="binding site" evidence="7">
    <location>
        <position position="222"/>
    </location>
    <ligand>
        <name>substrate</name>
    </ligand>
</feature>
<feature type="binding site" evidence="7">
    <location>
        <position position="341"/>
    </location>
    <ligand>
        <name>Zn(2+)</name>
        <dbReference type="ChEBI" id="CHEBI:29105"/>
    </ligand>
</feature>
<dbReference type="AlphaFoldDB" id="A0A1X0Y8U8"/>
<evidence type="ECO:0000256" key="4">
    <source>
        <dbReference type="ARBA" id="ARBA00022694"/>
    </source>
</evidence>
<dbReference type="EC" id="2.4.2.29" evidence="7"/>
<dbReference type="InterPro" id="IPR004803">
    <property type="entry name" value="TGT"/>
</dbReference>
<feature type="domain" description="tRNA-guanine(15) transglycosylase-like" evidence="8">
    <location>
        <begin position="20"/>
        <end position="374"/>
    </location>
</feature>
<keyword evidence="5 7" id="KW-0671">Queuosine biosynthesis</keyword>
<dbReference type="GO" id="GO:0008616">
    <property type="term" value="P:tRNA queuosine(34) biosynthetic process"/>
    <property type="evidence" value="ECO:0007669"/>
    <property type="project" value="UniProtKB-UniRule"/>
</dbReference>
<dbReference type="HAMAP" id="MF_00168">
    <property type="entry name" value="Q_tRNA_Tgt"/>
    <property type="match status" value="1"/>
</dbReference>
<feature type="binding site" evidence="7">
    <location>
        <begin position="98"/>
        <end position="102"/>
    </location>
    <ligand>
        <name>substrate</name>
    </ligand>
</feature>
<keyword evidence="3 7" id="KW-0808">Transferase</keyword>
<dbReference type="PANTHER" id="PTHR46499">
    <property type="entry name" value="QUEUINE TRNA-RIBOSYLTRANSFERASE"/>
    <property type="match status" value="1"/>
</dbReference>
<dbReference type="Pfam" id="PF01702">
    <property type="entry name" value="TGT"/>
    <property type="match status" value="1"/>
</dbReference>
<comment type="subunit">
    <text evidence="7">Homodimer. Within each dimer, one monomer is responsible for RNA recognition and catalysis, while the other monomer binds to the replacement base PreQ1.</text>
</comment>
<comment type="caution">
    <text evidence="9">The sequence shown here is derived from an EMBL/GenBank/DDBJ whole genome shotgun (WGS) entry which is preliminary data.</text>
</comment>
<feature type="binding site" evidence="7">
    <location>
        <position position="310"/>
    </location>
    <ligand>
        <name>Zn(2+)</name>
        <dbReference type="ChEBI" id="CHEBI:29105"/>
    </ligand>
</feature>
<dbReference type="InterPro" id="IPR036511">
    <property type="entry name" value="TGT-like_sf"/>
</dbReference>
<keyword evidence="10" id="KW-1185">Reference proteome</keyword>
<comment type="similarity">
    <text evidence="7">Belongs to the queuine tRNA-ribosyltransferase family.</text>
</comment>
<keyword evidence="7" id="KW-0862">Zinc</keyword>
<proteinExistence type="inferred from homology"/>
<dbReference type="Proteomes" id="UP000193136">
    <property type="component" value="Unassembled WGS sequence"/>
</dbReference>
<evidence type="ECO:0000256" key="3">
    <source>
        <dbReference type="ARBA" id="ARBA00022679"/>
    </source>
</evidence>
<feature type="region of interest" description="RNA binding" evidence="7">
    <location>
        <begin position="253"/>
        <end position="259"/>
    </location>
</feature>
<dbReference type="STRING" id="1969733.B5V00_05600"/>
<reference evidence="9 10" key="1">
    <citation type="submission" date="2017-03" db="EMBL/GenBank/DDBJ databases">
        <title>Genome sequence of Geothermobacter sp. EPR-M, Deep-Sea Iron Reducer.</title>
        <authorList>
            <person name="Tully B."/>
            <person name="Savalia P."/>
            <person name="Abuyen K."/>
            <person name="Baughan C."/>
            <person name="Romero E."/>
            <person name="Ronkowski C."/>
            <person name="Torres B."/>
            <person name="Tremblay J."/>
            <person name="Trujillo A."/>
            <person name="Tyler M."/>
            <person name="Perez-Rodriguez I."/>
            <person name="Amend J."/>
        </authorList>
    </citation>
    <scope>NUCLEOTIDE SEQUENCE [LARGE SCALE GENOMIC DNA]</scope>
    <source>
        <strain evidence="9 10">EPR-M</strain>
    </source>
</reference>
<evidence type="ECO:0000259" key="8">
    <source>
        <dbReference type="Pfam" id="PF01702"/>
    </source>
</evidence>
<protein>
    <recommendedName>
        <fullName evidence="7">Queuine tRNA-ribosyltransferase</fullName>
        <ecNumber evidence="7">2.4.2.29</ecNumber>
    </recommendedName>
    <alternativeName>
        <fullName evidence="7">Guanine insertion enzyme</fullName>
    </alternativeName>
    <alternativeName>
        <fullName evidence="7">tRNA-guanine transglycosylase</fullName>
    </alternativeName>
</protein>
<feature type="binding site" evidence="7">
    <location>
        <position position="195"/>
    </location>
    <ligand>
        <name>substrate</name>
    </ligand>
</feature>
<keyword evidence="7" id="KW-0479">Metal-binding</keyword>
<keyword evidence="4 7" id="KW-0819">tRNA processing</keyword>
<dbReference type="UniPathway" id="UPA00392"/>
<feature type="binding site" evidence="7">
    <location>
        <position position="312"/>
    </location>
    <ligand>
        <name>Zn(2+)</name>
        <dbReference type="ChEBI" id="CHEBI:29105"/>
    </ligand>
</feature>
<evidence type="ECO:0000313" key="10">
    <source>
        <dbReference type="Proteomes" id="UP000193136"/>
    </source>
</evidence>
<feature type="active site" description="Nucleophile" evidence="7">
    <location>
        <position position="272"/>
    </location>
</feature>
<dbReference type="Gene3D" id="3.20.20.105">
    <property type="entry name" value="Queuine tRNA-ribosyltransferase-like"/>
    <property type="match status" value="1"/>
</dbReference>
<dbReference type="InterPro" id="IPR050076">
    <property type="entry name" value="ArchSynthase1/Queuine_TRR"/>
</dbReference>
<dbReference type="NCBIfam" id="TIGR00449">
    <property type="entry name" value="tgt_general"/>
    <property type="match status" value="1"/>
</dbReference>
<dbReference type="InterPro" id="IPR002616">
    <property type="entry name" value="tRNA_ribo_trans-like"/>
</dbReference>
<evidence type="ECO:0000313" key="9">
    <source>
        <dbReference type="EMBL" id="ORJ61513.1"/>
    </source>
</evidence>
<comment type="function">
    <text evidence="7">Catalyzes the base-exchange of a guanine (G) residue with the queuine precursor 7-aminomethyl-7-deazaguanine (PreQ1) at position 34 (anticodon wobble position) in tRNAs with GU(N) anticodons (tRNA-Asp, -Asn, -His and -Tyr). Catalysis occurs through a double-displacement mechanism. The nucleophile active site attacks the C1' of nucleotide 34 to detach the guanine base from the RNA, forming a covalent enzyme-RNA intermediate. The proton acceptor active site deprotonates the incoming PreQ1, allowing a nucleophilic attack on the C1' of the ribose to form the product. After dissociation, two additional enzymatic reactions on the tRNA convert PreQ1 to queuine (Q), resulting in the hypermodified nucleoside queuosine (7-(((4,5-cis-dihydroxy-2-cyclopenten-1-yl)amino)methyl)-7-deazaguanosine).</text>
</comment>
<dbReference type="PANTHER" id="PTHR46499:SF1">
    <property type="entry name" value="QUEUINE TRNA-RIBOSYLTRANSFERASE"/>
    <property type="match status" value="1"/>
</dbReference>
<evidence type="ECO:0000256" key="6">
    <source>
        <dbReference type="ARBA" id="ARBA00050112"/>
    </source>
</evidence>
<evidence type="ECO:0000256" key="5">
    <source>
        <dbReference type="ARBA" id="ARBA00022785"/>
    </source>
</evidence>
<dbReference type="NCBIfam" id="TIGR00430">
    <property type="entry name" value="Q_tRNA_tgt"/>
    <property type="match status" value="1"/>
</dbReference>
<sequence>MQRTLKPFSFELLAGDPGCGARRGRMITRRGVIETPVFMPVGTQATVKGMLPEALDEIGAQIILGNTYHLYLRPGHELIARLGGLHDFMNWSGPILTDSGGFQVFSLGELRKISEEGVAFQSHLDGSRHLLTPESSIAIQEALGADIIMAFDECIPHPAEREYVVDSTARSGRWARRCRQARRPDDGAALFGIVQGGMYRDLRRQSAEELREIGFEGYALGGLSVGESTELMYEVMDYSLPLLPEDAPRYVMGVGTPENLVEGIARGVDMFDCVMPTRNARNGVLFTSSGKLSIKQARYREDESPIDPRCDCYVCRHYSRAYLRHLFRANEILSSVLNTHHNLHYYLNLMAAARVAIEQGSFTVFRRDFYAQREQTVPA</sequence>
<dbReference type="GO" id="GO:0046872">
    <property type="term" value="F:metal ion binding"/>
    <property type="evidence" value="ECO:0007669"/>
    <property type="project" value="UniProtKB-KW"/>
</dbReference>
<feature type="binding site" evidence="7">
    <location>
        <position position="152"/>
    </location>
    <ligand>
        <name>substrate</name>
    </ligand>
</feature>
<keyword evidence="2 7" id="KW-0328">Glycosyltransferase</keyword>
<dbReference type="EMBL" id="NAAD01000005">
    <property type="protein sequence ID" value="ORJ61513.1"/>
    <property type="molecule type" value="Genomic_DNA"/>
</dbReference>
<evidence type="ECO:0000256" key="1">
    <source>
        <dbReference type="ARBA" id="ARBA00004691"/>
    </source>
</evidence>
<gene>
    <name evidence="7" type="primary">tgt</name>
    <name evidence="9" type="ORF">B5V00_05600</name>
</gene>
<dbReference type="FunFam" id="3.20.20.105:FF:000001">
    <property type="entry name" value="Queuine tRNA-ribosyltransferase"/>
    <property type="match status" value="1"/>
</dbReference>
<evidence type="ECO:0000256" key="7">
    <source>
        <dbReference type="HAMAP-Rule" id="MF_00168"/>
    </source>
</evidence>
<dbReference type="GO" id="GO:0005829">
    <property type="term" value="C:cytosol"/>
    <property type="evidence" value="ECO:0007669"/>
    <property type="project" value="TreeGrafter"/>
</dbReference>
<name>A0A1X0Y8U8_9BACT</name>
<organism evidence="9 10">
    <name type="scientific">Geothermobacter hydrogeniphilus</name>
    <dbReference type="NCBI Taxonomy" id="1969733"/>
    <lineage>
        <taxon>Bacteria</taxon>
        <taxon>Pseudomonadati</taxon>
        <taxon>Thermodesulfobacteriota</taxon>
        <taxon>Desulfuromonadia</taxon>
        <taxon>Desulfuromonadales</taxon>
        <taxon>Geothermobacteraceae</taxon>
        <taxon>Geothermobacter</taxon>
    </lineage>
</organism>